<reference evidence="1 2" key="1">
    <citation type="submission" date="2018-06" db="EMBL/GenBank/DDBJ databases">
        <authorList>
            <consortium name="Pathogen Informatics"/>
            <person name="Doyle S."/>
        </authorList>
    </citation>
    <scope>NUCLEOTIDE SEQUENCE [LARGE SCALE GENOMIC DNA]</scope>
    <source>
        <strain evidence="1 2">NCTC11544</strain>
    </source>
</reference>
<sequence>MGISKHPLAPNVCTPTLHIGTVVNYTLHRGNPVQGQVVARCEWEGSDNGAAFALRYTPHQIAVLREQGFTVGNE</sequence>
<accession>A0A380AHL3</accession>
<gene>
    <name evidence="1" type="ORF">NCTC11544_04242</name>
</gene>
<dbReference type="Proteomes" id="UP000255529">
    <property type="component" value="Unassembled WGS sequence"/>
</dbReference>
<evidence type="ECO:0000313" key="1">
    <source>
        <dbReference type="EMBL" id="SUI81065.1"/>
    </source>
</evidence>
<proteinExistence type="predicted"/>
<organism evidence="1 2">
    <name type="scientific">Serratia quinivorans</name>
    <dbReference type="NCBI Taxonomy" id="137545"/>
    <lineage>
        <taxon>Bacteria</taxon>
        <taxon>Pseudomonadati</taxon>
        <taxon>Pseudomonadota</taxon>
        <taxon>Gammaproteobacteria</taxon>
        <taxon>Enterobacterales</taxon>
        <taxon>Yersiniaceae</taxon>
        <taxon>Serratia</taxon>
    </lineage>
</organism>
<protein>
    <submittedName>
        <fullName evidence="1">Uncharacterized protein</fullName>
    </submittedName>
</protein>
<evidence type="ECO:0000313" key="2">
    <source>
        <dbReference type="Proteomes" id="UP000255529"/>
    </source>
</evidence>
<dbReference type="AlphaFoldDB" id="A0A380AHL3"/>
<name>A0A380AHL3_9GAMM</name>
<dbReference type="EMBL" id="UGYN01000002">
    <property type="protein sequence ID" value="SUI81065.1"/>
    <property type="molecule type" value="Genomic_DNA"/>
</dbReference>